<keyword evidence="1" id="KW-1133">Transmembrane helix</keyword>
<evidence type="ECO:0000313" key="3">
    <source>
        <dbReference type="Proteomes" id="UP001165060"/>
    </source>
</evidence>
<protein>
    <submittedName>
        <fullName evidence="2">Uncharacterized protein</fullName>
    </submittedName>
</protein>
<evidence type="ECO:0000313" key="2">
    <source>
        <dbReference type="EMBL" id="GMI36388.1"/>
    </source>
</evidence>
<sequence length="374" mass="39644">MSSDVFLYHAEAAYVDSSTGASVTLPCAVVYNANIQPTAALSVSCELTLATTYTVSIFHSRTNPQHLGGSPHILTIPPAATDPDSCAVEFPSGKSIVAGSSFDAVVIPFDEFDNPTAHAEDAFESRVELGSSRENVNDRHGLPPDHTFSELQTIAGLYKLYLFRAGTEEQVADSPISFDVLPAAPSATASTASAGNATSIVSAVDTALPLQAFLHDEFGNEVLDAPGVVVNIQGLDPLDPAAVVEHVLEGPRYSHAVTVLQDLEATLTISFSLDGAQIGEPLEIFVAPPPPPVDPFSANNVFFLAGVFFFGGLVIYYGYAHLTKTANDTSLKTKAKEVRANLLMIALNVTDVLTDFLNWNITIARACAGMVHHL</sequence>
<dbReference type="Proteomes" id="UP001165060">
    <property type="component" value="Unassembled WGS sequence"/>
</dbReference>
<keyword evidence="1" id="KW-0812">Transmembrane</keyword>
<reference evidence="2 3" key="1">
    <citation type="journal article" date="2023" name="Commun. Biol.">
        <title>Genome analysis of Parmales, the sister group of diatoms, reveals the evolutionary specialization of diatoms from phago-mixotrophs to photoautotrophs.</title>
        <authorList>
            <person name="Ban H."/>
            <person name="Sato S."/>
            <person name="Yoshikawa S."/>
            <person name="Yamada K."/>
            <person name="Nakamura Y."/>
            <person name="Ichinomiya M."/>
            <person name="Sato N."/>
            <person name="Blanc-Mathieu R."/>
            <person name="Endo H."/>
            <person name="Kuwata A."/>
            <person name="Ogata H."/>
        </authorList>
    </citation>
    <scope>NUCLEOTIDE SEQUENCE [LARGE SCALE GENOMIC DNA]</scope>
</reference>
<feature type="transmembrane region" description="Helical" evidence="1">
    <location>
        <begin position="301"/>
        <end position="319"/>
    </location>
</feature>
<dbReference type="EMBL" id="BRYB01000729">
    <property type="protein sequence ID" value="GMI36388.1"/>
    <property type="molecule type" value="Genomic_DNA"/>
</dbReference>
<comment type="caution">
    <text evidence="2">The sequence shown here is derived from an EMBL/GenBank/DDBJ whole genome shotgun (WGS) entry which is preliminary data.</text>
</comment>
<organism evidence="2 3">
    <name type="scientific">Tetraparma gracilis</name>
    <dbReference type="NCBI Taxonomy" id="2962635"/>
    <lineage>
        <taxon>Eukaryota</taxon>
        <taxon>Sar</taxon>
        <taxon>Stramenopiles</taxon>
        <taxon>Ochrophyta</taxon>
        <taxon>Bolidophyceae</taxon>
        <taxon>Parmales</taxon>
        <taxon>Triparmaceae</taxon>
        <taxon>Tetraparma</taxon>
    </lineage>
</organism>
<evidence type="ECO:0000256" key="1">
    <source>
        <dbReference type="SAM" id="Phobius"/>
    </source>
</evidence>
<name>A0ABQ6MZG6_9STRA</name>
<gene>
    <name evidence="2" type="ORF">TeGR_g8995</name>
</gene>
<keyword evidence="3" id="KW-1185">Reference proteome</keyword>
<accession>A0ABQ6MZG6</accession>
<proteinExistence type="predicted"/>
<keyword evidence="1" id="KW-0472">Membrane</keyword>